<sequence>MQTDQTRVTGSGGGPGSRGALRHTRQLKAHSSRSEVSDSEEERQKRMKLKRAVLSTVNQNELPVIVISSDDEDEPNLSVVAQNGSQSTQPTVEVGPEPTHDHSEDAHSESEPEDLPPVTPRRRHGQGSHTARRIVLSSDEDFASENETRTPRRPAGRQPPRVPDDDVIDLTLSSPESASAQSPVPSPTKPAVLLKKDGKGRTLKTTPDPRTPAKKPDGMLPLFLEDSESERDDGQELDRDSDKAGIDRDPFSGDDGAILVLDEPRSAQKPIRRPPPSSSTGTAAPGLTTPLAGPSKLQLTVSSGSASEEEVATIIKPKSRLKGVSESKLTTGSPGASTLTPKTPRMTKKALHERELERRRAYAQAFFEELNRSIFGGGIPASTELQWNKRLLTTAGRAHWHRQVACGRANKIMRKRPEIEVTTRHTYDIKCKYEWKCANCAKVYGRHSKSINPDEQACGVCKTGTLVPQFETRRAPPRTPKPKADSQNAAARSRGSSHTSTELYHVSCVLSSPGVRRRFSDNHAWSVPVPSPAKKPAAKTVTNLSEDDSDVEILAHTFKNVRIDAKSGLV</sequence>
<dbReference type="PANTHER" id="PTHR23099">
    <property type="entry name" value="TRANSCRIPTIONAL REGULATOR"/>
    <property type="match status" value="1"/>
</dbReference>
<gene>
    <name evidence="3" type="primary">R9RJ65</name>
</gene>
<feature type="compositionally biased region" description="Basic and acidic residues" evidence="1">
    <location>
        <begin position="98"/>
        <end position="110"/>
    </location>
</feature>
<feature type="compositionally biased region" description="Polar residues" evidence="1">
    <location>
        <begin position="171"/>
        <end position="183"/>
    </location>
</feature>
<evidence type="ECO:0000313" key="3">
    <source>
        <dbReference type="EMBL" id="VWP01090.1"/>
    </source>
</evidence>
<feature type="compositionally biased region" description="Polar residues" evidence="1">
    <location>
        <begin position="485"/>
        <end position="498"/>
    </location>
</feature>
<keyword evidence="3" id="KW-0808">Transferase</keyword>
<feature type="compositionally biased region" description="Basic and acidic residues" evidence="1">
    <location>
        <begin position="232"/>
        <end position="251"/>
    </location>
</feature>
<reference evidence="3" key="1">
    <citation type="submission" date="2019-10" db="EMBL/GenBank/DDBJ databases">
        <authorList>
            <person name="Nor Muhammad N."/>
        </authorList>
    </citation>
    <scope>NUCLEOTIDE SEQUENCE</scope>
</reference>
<accession>A0A5K1K5D4</accession>
<dbReference type="GO" id="GO:0004674">
    <property type="term" value="F:protein serine/threonine kinase activity"/>
    <property type="evidence" value="ECO:0007669"/>
    <property type="project" value="UniProtKB-KW"/>
</dbReference>
<dbReference type="SMART" id="SM00731">
    <property type="entry name" value="SprT"/>
    <property type="match status" value="1"/>
</dbReference>
<dbReference type="InterPro" id="IPR006640">
    <property type="entry name" value="SprT-like_domain"/>
</dbReference>
<organism evidence="3">
    <name type="scientific">Ganoderma boninense</name>
    <dbReference type="NCBI Taxonomy" id="34458"/>
    <lineage>
        <taxon>Eukaryota</taxon>
        <taxon>Fungi</taxon>
        <taxon>Dikarya</taxon>
        <taxon>Basidiomycota</taxon>
        <taxon>Agaricomycotina</taxon>
        <taxon>Agaricomycetes</taxon>
        <taxon>Polyporales</taxon>
        <taxon>Polyporaceae</taxon>
        <taxon>Ganoderma</taxon>
    </lineage>
</organism>
<name>A0A5K1K5D4_9APHY</name>
<feature type="region of interest" description="Disordered" evidence="1">
    <location>
        <begin position="1"/>
        <end position="347"/>
    </location>
</feature>
<dbReference type="AlphaFoldDB" id="A0A5K1K5D4"/>
<proteinExistence type="predicted"/>
<feature type="domain" description="SprT-like" evidence="2">
    <location>
        <begin position="360"/>
        <end position="469"/>
    </location>
</feature>
<protein>
    <submittedName>
        <fullName evidence="3">Eukaryotic-type serine/threonine kinase (Serine/threonine protein kinase)</fullName>
    </submittedName>
</protein>
<dbReference type="PANTHER" id="PTHR23099:SF0">
    <property type="entry name" value="GERM CELL NUCLEAR ACIDIC PROTEIN"/>
    <property type="match status" value="1"/>
</dbReference>
<dbReference type="GO" id="GO:0006950">
    <property type="term" value="P:response to stress"/>
    <property type="evidence" value="ECO:0007669"/>
    <property type="project" value="UniProtKB-ARBA"/>
</dbReference>
<keyword evidence="3" id="KW-0723">Serine/threonine-protein kinase</keyword>
<feature type="region of interest" description="Disordered" evidence="1">
    <location>
        <begin position="471"/>
        <end position="498"/>
    </location>
</feature>
<evidence type="ECO:0000256" key="1">
    <source>
        <dbReference type="SAM" id="MobiDB-lite"/>
    </source>
</evidence>
<dbReference type="EMBL" id="LR729096">
    <property type="protein sequence ID" value="VWP01090.1"/>
    <property type="molecule type" value="Genomic_DNA"/>
</dbReference>
<evidence type="ECO:0000259" key="2">
    <source>
        <dbReference type="SMART" id="SM00731"/>
    </source>
</evidence>
<dbReference type="GO" id="GO:0005634">
    <property type="term" value="C:nucleus"/>
    <property type="evidence" value="ECO:0007669"/>
    <property type="project" value="TreeGrafter"/>
</dbReference>
<feature type="compositionally biased region" description="Basic residues" evidence="1">
    <location>
        <begin position="120"/>
        <end position="132"/>
    </location>
</feature>
<feature type="compositionally biased region" description="Polar residues" evidence="1">
    <location>
        <begin position="327"/>
        <end position="341"/>
    </location>
</feature>
<keyword evidence="3" id="KW-0418">Kinase</keyword>
<feature type="compositionally biased region" description="Polar residues" evidence="1">
    <location>
        <begin position="79"/>
        <end position="91"/>
    </location>
</feature>
<feature type="compositionally biased region" description="Basic residues" evidence="1">
    <location>
        <begin position="20"/>
        <end position="31"/>
    </location>
</feature>